<accession>A0A645GJG5</accession>
<comment type="caution">
    <text evidence="1">The sequence shown here is derived from an EMBL/GenBank/DDBJ whole genome shotgun (WGS) entry which is preliminary data.</text>
</comment>
<dbReference type="EMBL" id="VSSQ01075872">
    <property type="protein sequence ID" value="MPN26376.1"/>
    <property type="molecule type" value="Genomic_DNA"/>
</dbReference>
<sequence length="125" mass="13060">MLTGLGHRAVGSGHNQDGAVHLSGTGDHVLNIVGMAGAVNMRIVTLIRLILNVRGVDCDTAGALLRGLVDVCIINKIGVALETQNLCDSSGQSSLAMVNVTNGTNVYVGLISFEFCLCHVDFLLL</sequence>
<evidence type="ECO:0000313" key="1">
    <source>
        <dbReference type="EMBL" id="MPN26376.1"/>
    </source>
</evidence>
<dbReference type="AntiFam" id="ANF00225">
    <property type="entry name" value="Shadow ORF (opposite tuf)"/>
</dbReference>
<gene>
    <name evidence="1" type="ORF">SDC9_173800</name>
</gene>
<protein>
    <submittedName>
        <fullName evidence="1">Uncharacterized protein</fullName>
    </submittedName>
</protein>
<proteinExistence type="predicted"/>
<name>A0A645GJG5_9ZZZZ</name>
<dbReference type="AlphaFoldDB" id="A0A645GJG5"/>
<reference evidence="1" key="1">
    <citation type="submission" date="2019-08" db="EMBL/GenBank/DDBJ databases">
        <authorList>
            <person name="Kucharzyk K."/>
            <person name="Murdoch R.W."/>
            <person name="Higgins S."/>
            <person name="Loffler F."/>
        </authorList>
    </citation>
    <scope>NUCLEOTIDE SEQUENCE</scope>
</reference>
<organism evidence="1">
    <name type="scientific">bioreactor metagenome</name>
    <dbReference type="NCBI Taxonomy" id="1076179"/>
    <lineage>
        <taxon>unclassified sequences</taxon>
        <taxon>metagenomes</taxon>
        <taxon>ecological metagenomes</taxon>
    </lineage>
</organism>